<keyword evidence="1" id="KW-0812">Transmembrane</keyword>
<dbReference type="RefSeq" id="WP_157799146.1">
    <property type="nucleotide sequence ID" value="NZ_PGFJ01000002.1"/>
</dbReference>
<dbReference type="OrthoDB" id="1494827at2"/>
<dbReference type="AlphaFoldDB" id="A0A2H9VLT0"/>
<feature type="transmembrane region" description="Helical" evidence="1">
    <location>
        <begin position="105"/>
        <end position="125"/>
    </location>
</feature>
<comment type="caution">
    <text evidence="2">The sequence shown here is derived from an EMBL/GenBank/DDBJ whole genome shotgun (WGS) entry which is preliminary data.</text>
</comment>
<proteinExistence type="predicted"/>
<keyword evidence="3" id="KW-1185">Reference proteome</keyword>
<evidence type="ECO:0000313" key="3">
    <source>
        <dbReference type="Proteomes" id="UP000242687"/>
    </source>
</evidence>
<evidence type="ECO:0000313" key="2">
    <source>
        <dbReference type="EMBL" id="PJJ79262.1"/>
    </source>
</evidence>
<protein>
    <submittedName>
        <fullName evidence="2">Uncharacterized protein</fullName>
    </submittedName>
</protein>
<sequence>MKQLFSPFFLFAAILMIPLLILGMGNGSKLLRIYVTHPEKYEITKGILLSNDHRKYHNNATYQFSYQGNTLEGSDGSILWESVGKAVTIYVEKNNTGNNGIVGELIFLTLGQWLLFIGLGTYVRLKIIRNARTP</sequence>
<reference evidence="2 3" key="1">
    <citation type="submission" date="2017-11" db="EMBL/GenBank/DDBJ databases">
        <title>Genomic Encyclopedia of Archaeal and Bacterial Type Strains, Phase II (KMG-II): From Individual Species to Whole Genera.</title>
        <authorList>
            <person name="Goeker M."/>
        </authorList>
    </citation>
    <scope>NUCLEOTIDE SEQUENCE [LARGE SCALE GENOMIC DNA]</scope>
    <source>
        <strain evidence="2 3">DSM 28175</strain>
    </source>
</reference>
<keyword evidence="1" id="KW-1133">Transmembrane helix</keyword>
<organism evidence="2 3">
    <name type="scientific">Mucilaginibacter auburnensis</name>
    <dbReference type="NCBI Taxonomy" id="1457233"/>
    <lineage>
        <taxon>Bacteria</taxon>
        <taxon>Pseudomonadati</taxon>
        <taxon>Bacteroidota</taxon>
        <taxon>Sphingobacteriia</taxon>
        <taxon>Sphingobacteriales</taxon>
        <taxon>Sphingobacteriaceae</taxon>
        <taxon>Mucilaginibacter</taxon>
    </lineage>
</organism>
<evidence type="ECO:0000256" key="1">
    <source>
        <dbReference type="SAM" id="Phobius"/>
    </source>
</evidence>
<name>A0A2H9VLT0_9SPHI</name>
<accession>A0A2H9VLT0</accession>
<dbReference type="Proteomes" id="UP000242687">
    <property type="component" value="Unassembled WGS sequence"/>
</dbReference>
<keyword evidence="1" id="KW-0472">Membrane</keyword>
<gene>
    <name evidence="2" type="ORF">CLV57_2389</name>
</gene>
<dbReference type="EMBL" id="PGFJ01000002">
    <property type="protein sequence ID" value="PJJ79262.1"/>
    <property type="molecule type" value="Genomic_DNA"/>
</dbReference>